<dbReference type="VEuPathDB" id="FungiDB:Malapachy_2742"/>
<evidence type="ECO:0000256" key="6">
    <source>
        <dbReference type="ARBA" id="ARBA00023034"/>
    </source>
</evidence>
<keyword evidence="6" id="KW-0333">Golgi apparatus</keyword>
<evidence type="ECO:0000256" key="7">
    <source>
        <dbReference type="ARBA" id="ARBA00023136"/>
    </source>
</evidence>
<dbReference type="Pfam" id="PF04124">
    <property type="entry name" value="Dor1"/>
    <property type="match status" value="1"/>
</dbReference>
<dbReference type="GO" id="GO:0015031">
    <property type="term" value="P:protein transport"/>
    <property type="evidence" value="ECO:0007669"/>
    <property type="project" value="UniProtKB-KW"/>
</dbReference>
<evidence type="ECO:0000256" key="5">
    <source>
        <dbReference type="ARBA" id="ARBA00022927"/>
    </source>
</evidence>
<comment type="subcellular location">
    <subcellularLocation>
        <location evidence="1">Golgi apparatus membrane</location>
        <topology evidence="1">Peripheral membrane protein</topology>
    </subcellularLocation>
</comment>
<evidence type="ECO:0000256" key="1">
    <source>
        <dbReference type="ARBA" id="ARBA00004395"/>
    </source>
</evidence>
<dbReference type="STRING" id="77020.A0A0M8MXL7"/>
<dbReference type="OrthoDB" id="1661054at2759"/>
<name>A0A0M8MXL7_9BASI</name>
<dbReference type="GO" id="GO:0006891">
    <property type="term" value="P:intra-Golgi vesicle-mediated transport"/>
    <property type="evidence" value="ECO:0007669"/>
    <property type="project" value="TreeGrafter"/>
</dbReference>
<proteinExistence type="inferred from homology"/>
<dbReference type="PANTHER" id="PTHR21311:SF0">
    <property type="entry name" value="CONSERVED OLIGOMERIC GOLGI COMPLEX SUBUNIT 8"/>
    <property type="match status" value="1"/>
</dbReference>
<dbReference type="InterPro" id="IPR007255">
    <property type="entry name" value="COG8"/>
</dbReference>
<dbReference type="AlphaFoldDB" id="A0A0M8MXL7"/>
<accession>A0A0M8MXL7</accession>
<evidence type="ECO:0000256" key="8">
    <source>
        <dbReference type="ARBA" id="ARBA00031347"/>
    </source>
</evidence>
<comment type="caution">
    <text evidence="10">The sequence shown here is derived from an EMBL/GenBank/DDBJ whole genome shotgun (WGS) entry which is preliminary data.</text>
</comment>
<dbReference type="GO" id="GO:0017119">
    <property type="term" value="C:Golgi transport complex"/>
    <property type="evidence" value="ECO:0007669"/>
    <property type="project" value="InterPro"/>
</dbReference>
<evidence type="ECO:0000313" key="11">
    <source>
        <dbReference type="Proteomes" id="UP000037751"/>
    </source>
</evidence>
<reference evidence="10 11" key="1">
    <citation type="submission" date="2015-07" db="EMBL/GenBank/DDBJ databases">
        <title>Draft Genome Sequence of Malassezia furfur CBS1878 and Malassezia pachydermatis CBS1879.</title>
        <authorList>
            <person name="Triana S."/>
            <person name="Ohm R."/>
            <person name="Gonzalez A."/>
            <person name="DeCock H."/>
            <person name="Restrepo S."/>
            <person name="Celis A."/>
        </authorList>
    </citation>
    <scope>NUCLEOTIDE SEQUENCE [LARGE SCALE GENOMIC DNA]</scope>
    <source>
        <strain evidence="10 11">CBS 1879</strain>
    </source>
</reference>
<evidence type="ECO:0000256" key="4">
    <source>
        <dbReference type="ARBA" id="ARBA00022448"/>
    </source>
</evidence>
<dbReference type="GeneID" id="28729105"/>
<keyword evidence="7" id="KW-0472">Membrane</keyword>
<gene>
    <name evidence="10" type="ORF">Malapachy_2742</name>
</gene>
<keyword evidence="11" id="KW-1185">Reference proteome</keyword>
<evidence type="ECO:0000256" key="3">
    <source>
        <dbReference type="ARBA" id="ARBA00020983"/>
    </source>
</evidence>
<dbReference type="Proteomes" id="UP000037751">
    <property type="component" value="Unassembled WGS sequence"/>
</dbReference>
<protein>
    <recommendedName>
        <fullName evidence="3">Conserved oligomeric Golgi complex subunit 8</fullName>
    </recommendedName>
    <alternativeName>
        <fullName evidence="8">Component of oligomeric Golgi complex 8</fullName>
    </alternativeName>
</protein>
<evidence type="ECO:0000256" key="2">
    <source>
        <dbReference type="ARBA" id="ARBA00006419"/>
    </source>
</evidence>
<dbReference type="GO" id="GO:0000139">
    <property type="term" value="C:Golgi membrane"/>
    <property type="evidence" value="ECO:0007669"/>
    <property type="project" value="UniProtKB-SubCell"/>
</dbReference>
<keyword evidence="5" id="KW-0653">Protein transport</keyword>
<dbReference type="RefSeq" id="XP_017993432.1">
    <property type="nucleotide sequence ID" value="XM_018137230.1"/>
</dbReference>
<dbReference type="PANTHER" id="PTHR21311">
    <property type="entry name" value="CONSERVED OLIGOMERIC GOLGI COMPLEX COMPONENT 8"/>
    <property type="match status" value="1"/>
</dbReference>
<keyword evidence="4" id="KW-0813">Transport</keyword>
<sequence>MAADGAVSMLDAPLQVLESLHLLPSSAPGDNRVHRREVARYLRDLARTPLDVVEQHPAQQQSAAASLEHQLLDLSLRSTHTFVDIQSACNEFPTLFEACDTTFSSLTTQHAPKVEDAARLFHTTAQKAMASRKAMERMDDVLDTALLPLLQYPTLIRACVAQAQYEEALQLMQRYFDVLPAKDGGMHHIIEALHTDMHHVLLHVQHVFLEALATPSLTLAQARSYTHYLARSIQLRQHTFSETPSDLQMPDVCFAFLYTRQRRLQTVLEHESPVLDVIERWRTLMLSTCTMTLSLFMDSPITDTDVAACTQLFASFTVLAIETLYAFVSAHLRRSWTPTDAVSTWEATTEGWAELYAKLCVTSDSLSDVGAALCLSMITEPSMEAGASNVWESTALQLWRAALRAVRTEPVAPVPSSSSKPSDVQHVPPSPR</sequence>
<feature type="region of interest" description="Disordered" evidence="9">
    <location>
        <begin position="410"/>
        <end position="432"/>
    </location>
</feature>
<evidence type="ECO:0000313" key="10">
    <source>
        <dbReference type="EMBL" id="KOS15800.1"/>
    </source>
</evidence>
<evidence type="ECO:0000256" key="9">
    <source>
        <dbReference type="SAM" id="MobiDB-lite"/>
    </source>
</evidence>
<organism evidence="10 11">
    <name type="scientific">Malassezia pachydermatis</name>
    <dbReference type="NCBI Taxonomy" id="77020"/>
    <lineage>
        <taxon>Eukaryota</taxon>
        <taxon>Fungi</taxon>
        <taxon>Dikarya</taxon>
        <taxon>Basidiomycota</taxon>
        <taxon>Ustilaginomycotina</taxon>
        <taxon>Malasseziomycetes</taxon>
        <taxon>Malasseziales</taxon>
        <taxon>Malasseziaceae</taxon>
        <taxon>Malassezia</taxon>
    </lineage>
</organism>
<comment type="similarity">
    <text evidence="2">Belongs to the COG8 family.</text>
</comment>
<dbReference type="EMBL" id="LGAV01000002">
    <property type="protein sequence ID" value="KOS15800.1"/>
    <property type="molecule type" value="Genomic_DNA"/>
</dbReference>